<evidence type="ECO:0000313" key="2">
    <source>
        <dbReference type="Proteomes" id="UP000054567"/>
    </source>
</evidence>
<accession>A0A0J6F407</accession>
<dbReference type="Proteomes" id="UP000054567">
    <property type="component" value="Unassembled WGS sequence"/>
</dbReference>
<dbReference type="AlphaFoldDB" id="A0A0J6F407"/>
<evidence type="ECO:0000313" key="1">
    <source>
        <dbReference type="EMBL" id="KMM64893.1"/>
    </source>
</evidence>
<dbReference type="EMBL" id="DS268109">
    <property type="protein sequence ID" value="KMM64893.1"/>
    <property type="molecule type" value="Genomic_DNA"/>
</dbReference>
<reference evidence="2" key="3">
    <citation type="journal article" date="2010" name="Genome Res.">
        <title>Population genomic sequencing of Coccidioides fungi reveals recent hybridization and transposon control.</title>
        <authorList>
            <person name="Neafsey D.E."/>
            <person name="Barker B.M."/>
            <person name="Sharpton T.J."/>
            <person name="Stajich J.E."/>
            <person name="Park D.J."/>
            <person name="Whiston E."/>
            <person name="Hung C.-Y."/>
            <person name="McMahan C."/>
            <person name="White J."/>
            <person name="Sykes S."/>
            <person name="Heiman D."/>
            <person name="Young S."/>
            <person name="Zeng Q."/>
            <person name="Abouelleil A."/>
            <person name="Aftuck L."/>
            <person name="Bessette D."/>
            <person name="Brown A."/>
            <person name="FitzGerald M."/>
            <person name="Lui A."/>
            <person name="Macdonald J.P."/>
            <person name="Priest M."/>
            <person name="Orbach M.J."/>
            <person name="Galgiani J.N."/>
            <person name="Kirkland T.N."/>
            <person name="Cole G.T."/>
            <person name="Birren B.W."/>
            <person name="Henn M.R."/>
            <person name="Taylor J.W."/>
            <person name="Rounsley S.D."/>
        </authorList>
    </citation>
    <scope>NUCLEOTIDE SEQUENCE [LARGE SCALE GENOMIC DNA]</scope>
    <source>
        <strain evidence="2">RMSCC 3488</strain>
    </source>
</reference>
<protein>
    <submittedName>
        <fullName evidence="1">Uncharacterized protein</fullName>
    </submittedName>
</protein>
<gene>
    <name evidence="1" type="ORF">CPAG_01245</name>
</gene>
<sequence>MAEQQKLQIAYDMTSHHALGWRFLHVQKRLGLAFVLTRRKKDIGTDVTVVCDLWDRAKGEQIVINNITYQRSLRDTGKFQEFLPDYTELLAILSNRYGITHRIRLEEEFLKSDGVGGIIREIVVASSDA</sequence>
<reference evidence="1 2" key="1">
    <citation type="submission" date="2007-06" db="EMBL/GenBank/DDBJ databases">
        <title>The Genome Sequence of Coccidioides posadasii RMSCC_3488.</title>
        <authorList>
            <consortium name="Coccidioides Genome Resources Consortium"/>
            <consortium name="The Broad Institute Genome Sequencing Platform"/>
            <person name="Henn M.R."/>
            <person name="Sykes S."/>
            <person name="Young S."/>
            <person name="Jaffe D."/>
            <person name="Berlin A."/>
            <person name="Alvarez P."/>
            <person name="Butler J."/>
            <person name="Gnerre S."/>
            <person name="Grabherr M."/>
            <person name="Mauceli E."/>
            <person name="Brockman W."/>
            <person name="Kodira C."/>
            <person name="Alvarado L."/>
            <person name="Zeng Q."/>
            <person name="Crawford M."/>
            <person name="Antoine C."/>
            <person name="Devon K."/>
            <person name="Galgiani J."/>
            <person name="Orsborn K."/>
            <person name="Lewis M.L."/>
            <person name="Nusbaum C."/>
            <person name="Galagan J."/>
            <person name="Birren B."/>
        </authorList>
    </citation>
    <scope>NUCLEOTIDE SEQUENCE [LARGE SCALE GENOMIC DNA]</scope>
    <source>
        <strain evidence="1 2">RMSCC 3488</strain>
    </source>
</reference>
<organism evidence="1 2">
    <name type="scientific">Coccidioides posadasii RMSCC 3488</name>
    <dbReference type="NCBI Taxonomy" id="454284"/>
    <lineage>
        <taxon>Eukaryota</taxon>
        <taxon>Fungi</taxon>
        <taxon>Dikarya</taxon>
        <taxon>Ascomycota</taxon>
        <taxon>Pezizomycotina</taxon>
        <taxon>Eurotiomycetes</taxon>
        <taxon>Eurotiomycetidae</taxon>
        <taxon>Onygenales</taxon>
        <taxon>Onygenaceae</taxon>
        <taxon>Coccidioides</taxon>
    </lineage>
</organism>
<name>A0A0J6F407_COCPO</name>
<proteinExistence type="predicted"/>
<dbReference type="VEuPathDB" id="FungiDB:CPAG_01245"/>
<reference evidence="2" key="2">
    <citation type="journal article" date="2009" name="Genome Res.">
        <title>Comparative genomic analyses of the human fungal pathogens Coccidioides and their relatives.</title>
        <authorList>
            <person name="Sharpton T.J."/>
            <person name="Stajich J.E."/>
            <person name="Rounsley S.D."/>
            <person name="Gardner M.J."/>
            <person name="Wortman J.R."/>
            <person name="Jordar V.S."/>
            <person name="Maiti R."/>
            <person name="Kodira C.D."/>
            <person name="Neafsey D.E."/>
            <person name="Zeng Q."/>
            <person name="Hung C.-Y."/>
            <person name="McMahan C."/>
            <person name="Muszewska A."/>
            <person name="Grynberg M."/>
            <person name="Mandel M.A."/>
            <person name="Kellner E.M."/>
            <person name="Barker B.M."/>
            <person name="Galgiani J.N."/>
            <person name="Orbach M.J."/>
            <person name="Kirkland T.N."/>
            <person name="Cole G.T."/>
            <person name="Henn M.R."/>
            <person name="Birren B.W."/>
            <person name="Taylor J.W."/>
        </authorList>
    </citation>
    <scope>NUCLEOTIDE SEQUENCE [LARGE SCALE GENOMIC DNA]</scope>
    <source>
        <strain evidence="2">RMSCC 3488</strain>
    </source>
</reference>